<feature type="compositionally biased region" description="Low complexity" evidence="1">
    <location>
        <begin position="428"/>
        <end position="437"/>
    </location>
</feature>
<evidence type="ECO:0000256" key="1">
    <source>
        <dbReference type="SAM" id="MobiDB-lite"/>
    </source>
</evidence>
<dbReference type="Proteomes" id="UP000183832">
    <property type="component" value="Unassembled WGS sequence"/>
</dbReference>
<evidence type="ECO:0000256" key="2">
    <source>
        <dbReference type="SAM" id="SignalP"/>
    </source>
</evidence>
<gene>
    <name evidence="3" type="ORF">CLUMA_CG007017</name>
</gene>
<proteinExistence type="predicted"/>
<accession>A0A1J1I528</accession>
<feature type="region of interest" description="Disordered" evidence="1">
    <location>
        <begin position="411"/>
        <end position="480"/>
    </location>
</feature>
<keyword evidence="2" id="KW-0732">Signal</keyword>
<name>A0A1J1I528_9DIPT</name>
<protein>
    <submittedName>
        <fullName evidence="3">CLUMA_CG007017, isoform A</fullName>
    </submittedName>
</protein>
<feature type="chain" id="PRO_5012113952" evidence="2">
    <location>
        <begin position="20"/>
        <end position="480"/>
    </location>
</feature>
<feature type="signal peptide" evidence="2">
    <location>
        <begin position="1"/>
        <end position="19"/>
    </location>
</feature>
<dbReference type="EMBL" id="CVRI01000037">
    <property type="protein sequence ID" value="CRK93481.1"/>
    <property type="molecule type" value="Genomic_DNA"/>
</dbReference>
<reference evidence="3 4" key="1">
    <citation type="submission" date="2015-04" db="EMBL/GenBank/DDBJ databases">
        <authorList>
            <person name="Syromyatnikov M.Y."/>
            <person name="Popov V.N."/>
        </authorList>
    </citation>
    <scope>NUCLEOTIDE SEQUENCE [LARGE SCALE GENOMIC DNA]</scope>
</reference>
<organism evidence="3 4">
    <name type="scientific">Clunio marinus</name>
    <dbReference type="NCBI Taxonomy" id="568069"/>
    <lineage>
        <taxon>Eukaryota</taxon>
        <taxon>Metazoa</taxon>
        <taxon>Ecdysozoa</taxon>
        <taxon>Arthropoda</taxon>
        <taxon>Hexapoda</taxon>
        <taxon>Insecta</taxon>
        <taxon>Pterygota</taxon>
        <taxon>Neoptera</taxon>
        <taxon>Endopterygota</taxon>
        <taxon>Diptera</taxon>
        <taxon>Nematocera</taxon>
        <taxon>Chironomoidea</taxon>
        <taxon>Chironomidae</taxon>
        <taxon>Clunio</taxon>
    </lineage>
</organism>
<evidence type="ECO:0000313" key="3">
    <source>
        <dbReference type="EMBL" id="CRK93481.1"/>
    </source>
</evidence>
<evidence type="ECO:0000313" key="4">
    <source>
        <dbReference type="Proteomes" id="UP000183832"/>
    </source>
</evidence>
<sequence>MKSFAIFCISLGMICGIMSKPLDSQDNPDTNTNVRQGEVDYNEDGSLVDLSGNKQDVDEVVSKTKENLEADGNLAVDVGKPNIEDLPLVPLDDTTTIDTKSSGSYFKKMSDNSIDTVTLHYAMLEYIFKNQLLGTSVNNYVWEDFLTHYEESTMFTTDELKIMFWKTILPNIHQYELISKEMKIFYNKEKIFLDVDDDHFGETLLINEPKGEGKDFLVYKNKIDLNGSNDVASTCTIEEKSHKLQNAFTNPRQYKNRFGADTDSEADENCLNIVANQYVPTQNNNTDEEKLRAAFAAVLISKDQYEQGLKTLSHEEIKKALTDRNILSSMDHFNNLPTGLRLYLSQTSYFKNRVETGHAQSHQQQDSSSQSSLGVGILSLDEPLISPSLSPQSSIDNQAGSSQRLLSKDFSDLSSTQQSSENISNQASDSASSSSIRTRSRSKMAISKPAVNVRMESWVKSFSASRKPSSKRRRDSSSPV</sequence>
<dbReference type="AlphaFoldDB" id="A0A1J1I528"/>
<feature type="compositionally biased region" description="Polar residues" evidence="1">
    <location>
        <begin position="412"/>
        <end position="427"/>
    </location>
</feature>
<keyword evidence="4" id="KW-1185">Reference proteome</keyword>